<dbReference type="Proteomes" id="UP000315868">
    <property type="component" value="Unassembled WGS sequence"/>
</dbReference>
<dbReference type="EMBL" id="SFAM01000013">
    <property type="protein sequence ID" value="TRV16059.1"/>
    <property type="molecule type" value="Genomic_DNA"/>
</dbReference>
<sequence>MVKNQLPNINSLQALNRLELQIQSSFKKIKLGDALYSLHSLKNQHSQLNATTPEFLPFLNAGAALFAIRFCTPSKVETTIKYHDLRCLVNLTLKYLLADPITFDEELKNEFINSNPVFLMLRLVSHQFPFQPNIFGQFARPVILFDEIPRQLNDLPNIPKFDFAKKFQEISDVSLSDFINTGFCIYSFSSMHFSISRNYFKVARKKGLSLPDDYSINKILLQLSADKSKFVNLYEERKNEDDRFKAYNFNPLVQYPLIKPCQNKQFSILEKDFIHAPVPDLIASRISSGIFYQMFNYYRQFKNETHQPQELTKKGSSGTV</sequence>
<protein>
    <submittedName>
        <fullName evidence="1">Uncharacterized protein</fullName>
    </submittedName>
</protein>
<gene>
    <name evidence="1" type="ORF">EWV45_01620</name>
</gene>
<accession>A0A552L7E7</accession>
<proteinExistence type="predicted"/>
<dbReference type="AlphaFoldDB" id="A0A552L7E7"/>
<comment type="caution">
    <text evidence="1">The sequence shown here is derived from an EMBL/GenBank/DDBJ whole genome shotgun (WGS) entry which is preliminary data.</text>
</comment>
<evidence type="ECO:0000313" key="1">
    <source>
        <dbReference type="EMBL" id="TRV16059.1"/>
    </source>
</evidence>
<evidence type="ECO:0000313" key="2">
    <source>
        <dbReference type="Proteomes" id="UP000315868"/>
    </source>
</evidence>
<organism evidence="1 2">
    <name type="scientific">Microcystis flos-aquae Mf_QC_C_20070823_S10D</name>
    <dbReference type="NCBI Taxonomy" id="2486236"/>
    <lineage>
        <taxon>Bacteria</taxon>
        <taxon>Bacillati</taxon>
        <taxon>Cyanobacteriota</taxon>
        <taxon>Cyanophyceae</taxon>
        <taxon>Oscillatoriophycideae</taxon>
        <taxon>Chroococcales</taxon>
        <taxon>Microcystaceae</taxon>
        <taxon>Microcystis</taxon>
    </lineage>
</organism>
<reference evidence="1 2" key="1">
    <citation type="submission" date="2019-01" db="EMBL/GenBank/DDBJ databases">
        <title>Coherence of Microcystis species and biogeography revealed through population genomics.</title>
        <authorList>
            <person name="Perez-Carrascal O.M."/>
            <person name="Terrat Y."/>
            <person name="Giani A."/>
            <person name="Fortin N."/>
            <person name="Tromas N."/>
            <person name="Shapiro B.J."/>
        </authorList>
    </citation>
    <scope>NUCLEOTIDE SEQUENCE [LARGE SCALE GENOMIC DNA]</scope>
    <source>
        <strain evidence="1">Mf_QC_C_20070823_S10D</strain>
    </source>
</reference>
<name>A0A552L7E7_9CHRO</name>